<gene>
    <name evidence="2" type="ORF">H1164_11120</name>
</gene>
<proteinExistence type="predicted"/>
<feature type="transmembrane region" description="Helical" evidence="1">
    <location>
        <begin position="6"/>
        <end position="22"/>
    </location>
</feature>
<keyword evidence="3" id="KW-1185">Reference proteome</keyword>
<name>A0A7W2AHQ2_9BACL</name>
<reference evidence="2 3" key="1">
    <citation type="submission" date="2020-07" db="EMBL/GenBank/DDBJ databases">
        <authorList>
            <person name="Feng H."/>
        </authorList>
    </citation>
    <scope>NUCLEOTIDE SEQUENCE [LARGE SCALE GENOMIC DNA]</scope>
    <source>
        <strain evidence="3">s-11</strain>
    </source>
</reference>
<evidence type="ECO:0000313" key="3">
    <source>
        <dbReference type="Proteomes" id="UP000530514"/>
    </source>
</evidence>
<protein>
    <submittedName>
        <fullName evidence="2">DUF1453 family protein</fullName>
    </submittedName>
</protein>
<keyword evidence="1" id="KW-0812">Transmembrane</keyword>
<organism evidence="2 3">
    <name type="scientific">Thermoactinomyces daqus</name>
    <dbReference type="NCBI Taxonomy" id="1329516"/>
    <lineage>
        <taxon>Bacteria</taxon>
        <taxon>Bacillati</taxon>
        <taxon>Bacillota</taxon>
        <taxon>Bacilli</taxon>
        <taxon>Bacillales</taxon>
        <taxon>Thermoactinomycetaceae</taxon>
        <taxon>Thermoactinomyces</taxon>
    </lineage>
</organism>
<dbReference type="RefSeq" id="WP_033100923.1">
    <property type="nucleotide sequence ID" value="NZ_JACEIP010000016.1"/>
</dbReference>
<dbReference type="Proteomes" id="UP000530514">
    <property type="component" value="Unassembled WGS sequence"/>
</dbReference>
<evidence type="ECO:0000313" key="2">
    <source>
        <dbReference type="EMBL" id="MBA4543447.1"/>
    </source>
</evidence>
<keyword evidence="1" id="KW-0472">Membrane</keyword>
<feature type="transmembrane region" description="Helical" evidence="1">
    <location>
        <begin position="90"/>
        <end position="112"/>
    </location>
</feature>
<dbReference type="EMBL" id="JACEIP010000016">
    <property type="protein sequence ID" value="MBA4543447.1"/>
    <property type="molecule type" value="Genomic_DNA"/>
</dbReference>
<dbReference type="AlphaFoldDB" id="A0A7W2AHQ2"/>
<accession>A0A7W2AHQ2</accession>
<feature type="transmembrane region" description="Helical" evidence="1">
    <location>
        <begin position="29"/>
        <end position="46"/>
    </location>
</feature>
<feature type="transmembrane region" description="Helical" evidence="1">
    <location>
        <begin position="118"/>
        <end position="140"/>
    </location>
</feature>
<comment type="caution">
    <text evidence="2">The sequence shown here is derived from an EMBL/GenBank/DDBJ whole genome shotgun (WGS) entry which is preliminary data.</text>
</comment>
<dbReference type="Pfam" id="PF07301">
    <property type="entry name" value="DUF1453"/>
    <property type="match status" value="1"/>
</dbReference>
<keyword evidence="1" id="KW-1133">Transmembrane helix</keyword>
<sequence length="154" mass="17631">MNNTLLIVVIILVMIWLVKRQLQERRIKVVNMWILPLIMLYLSYNVMHKDFVADMFHILVIMLGFVIGILLGISRGALTEIRVDPHSKEIIAKGSLIGVIVWLILIGIKLLLRQELTGIWSHANLITSGLLALSLGTVISRRAYIFWKYKKLSN</sequence>
<evidence type="ECO:0000256" key="1">
    <source>
        <dbReference type="SAM" id="Phobius"/>
    </source>
</evidence>
<dbReference type="InterPro" id="IPR058247">
    <property type="entry name" value="DUF1453"/>
</dbReference>
<feature type="transmembrane region" description="Helical" evidence="1">
    <location>
        <begin position="58"/>
        <end position="78"/>
    </location>
</feature>